<feature type="compositionally biased region" description="Low complexity" evidence="1">
    <location>
        <begin position="444"/>
        <end position="487"/>
    </location>
</feature>
<evidence type="ECO:0000313" key="4">
    <source>
        <dbReference type="EMBL" id="CUG25555.1"/>
    </source>
</evidence>
<dbReference type="PANTHER" id="PTHR23216">
    <property type="entry name" value="NUCLEOLAR AND COILED-BODY PHOSPHOPROTEIN 1"/>
    <property type="match status" value="1"/>
</dbReference>
<keyword evidence="2" id="KW-1133">Transmembrane helix</keyword>
<dbReference type="Proteomes" id="UP000051952">
    <property type="component" value="Unassembled WGS sequence"/>
</dbReference>
<feature type="transmembrane region" description="Helical" evidence="2">
    <location>
        <begin position="747"/>
        <end position="769"/>
    </location>
</feature>
<feature type="compositionally biased region" description="Acidic residues" evidence="1">
    <location>
        <begin position="1344"/>
        <end position="1358"/>
    </location>
</feature>
<feature type="compositionally biased region" description="Basic and acidic residues" evidence="1">
    <location>
        <begin position="1135"/>
        <end position="1171"/>
    </location>
</feature>
<sequence>MYFTSFTLTGGSSFVVSTGTFSGSLGVPFYLDSSFTISTTSIFSIQDTDSYCLRGMIAPASITVTSSSVFAWNNVFFNLCSTDCMQFSGAIAIRSQSVFLLYKIQIDSSGNGIVFTTTFSVSSSSYWMIRGNVITFGGSGKYAIYSAAAVSITSSSYFVLGNNLFDATPFSLSLSLSSSISMAQCNSAGGAALQNTGNYDNLNGLQTAYVCSTCLQREIACFFPLSSSITGACDCVCLGIGIGEPLGFCLPARVPTVKVGCVQTDTISASDATNQVTRTETQTFTPIMTLTPRYFTETLTVSDELTRSETFSTSLTATQSAGSPSDEPSMTKTHHTRSPFSASAPQSETVTPRPTLSASSSFEFGTRTLTDTLTISRSLTPTQKSASPIDSSTFSFSDEGTPSVSCSPELSDTAHSVTATPTDSGTISPSPEAKSKTITDTDEPTQSRSVSSSFSDIDSSTNSPSTTDSSMPSASRSQSESSESSISKTIIVTKSWEPSASKRLTPSNSIIPTPTSSEAKSESETPSPSTSDTLSLSDTPTITETETPSKSDTLSLTSSWCMWYDLPINATPPLFSVPGVNETMTIDYYQYSRHGCDFLLPNTGQWYVLNVSYGGIAPVVIVTPREIAYAFNVSVSPPATLYHPQIFRDIIVEITFRCAVINHTVWFILRVPPSYAIAPYDAEEVTMAAAAGLAMIVTTTTSCAFFATTSITLGVLMMCRPPEEVTEFSILPLTIGDELSKNMRGAIIGNVFILGCGLVAIASIVMWTIACYNSRQLLDAEDETYLFPSRRKAILRARLAKAAARGGGQEEGIGEQQQEANHSSGVTINDLLSNHAAAGDDEDMMMFLSTSSPATAAAAGAKQLRTEKIDALGDANNNRSSSSNNAAAVGGEPTTFTNIFGSSTTSQPVGDDKVGGVGEGGQLVVTTNSEVDQSPQQTVTRTSRRRRLPKFLSCLECLRPSKRFHAEWKRLRVMTGFPLAIGHPAACTVLQPSVAAGIALYRMQASPPDNALGTFAVLIGICYVVYAYWCMKRLYLYMFGEMAYQEELPKWFWDDLLGAELRRRLGIYLKKKKRRIRKKKKSYKELMEMEEERKKREQALADGTAAEEGMQPVDASRKSDVDGEGAGKTAASDQQDGKPRLDFGLAEDKFKDSDDENEKKKKEEKEKEKKPPKVVKPPTKLSHSEACLFLGLRLPWYGLMRIAISGIYGVAVGTPPVSSDVCSLQVWIIALTTIVHTLLLLYFNPFWERSEQYLSIANCLSILCMCGCLTVATSSEEHQEVSVDGASVCLLLILIFAILHGFAHFYHNHNRLYEVWLALIRKKAMPELPPPPPKPLSAPSSSSSEEEEEEEESESSDDDYVRELQETEMLRKAKSAEKSAARTDLERIYRHGDDDGGDDDDGLDFFGMIGGDPIQLSRKSFLKAHGEDDEDDEDEPPAHNPEDEDDDDDEGDGYDDGEDTPPPPQHEDGNDSDEYEEDL</sequence>
<feature type="domain" description="Dispersed gene family protein 1 N-terminal" evidence="3">
    <location>
        <begin position="167"/>
        <end position="244"/>
    </location>
</feature>
<feature type="region of interest" description="Disordered" evidence="1">
    <location>
        <begin position="312"/>
        <end position="363"/>
    </location>
</feature>
<feature type="compositionally biased region" description="Acidic residues" evidence="1">
    <location>
        <begin position="1442"/>
        <end position="1459"/>
    </location>
</feature>
<feature type="transmembrane region" description="Helical" evidence="2">
    <location>
        <begin position="1224"/>
        <end position="1243"/>
    </location>
</feature>
<evidence type="ECO:0000259" key="3">
    <source>
        <dbReference type="Pfam" id="PF22279"/>
    </source>
</evidence>
<feature type="transmembrane region" description="Helical" evidence="2">
    <location>
        <begin position="1194"/>
        <end position="1212"/>
    </location>
</feature>
<dbReference type="InterPro" id="IPR053914">
    <property type="entry name" value="DGF-1_N"/>
</dbReference>
<dbReference type="GO" id="GO:0005730">
    <property type="term" value="C:nucleolus"/>
    <property type="evidence" value="ECO:0007669"/>
    <property type="project" value="InterPro"/>
</dbReference>
<dbReference type="Pfam" id="PF22279">
    <property type="entry name" value="DGF-1_N"/>
    <property type="match status" value="1"/>
</dbReference>
<feature type="transmembrane region" description="Helical" evidence="2">
    <location>
        <begin position="971"/>
        <end position="991"/>
    </location>
</feature>
<keyword evidence="2" id="KW-0812">Transmembrane</keyword>
<reference evidence="5" key="1">
    <citation type="submission" date="2015-09" db="EMBL/GenBank/DDBJ databases">
        <authorList>
            <consortium name="Pathogen Informatics"/>
        </authorList>
    </citation>
    <scope>NUCLEOTIDE SEQUENCE [LARGE SCALE GENOMIC DNA]</scope>
    <source>
        <strain evidence="5">Lake Konstanz</strain>
    </source>
</reference>
<dbReference type="EMBL" id="CYKH01000719">
    <property type="protein sequence ID" value="CUG25555.1"/>
    <property type="molecule type" value="Genomic_DNA"/>
</dbReference>
<feature type="region of interest" description="Disordered" evidence="1">
    <location>
        <begin position="1328"/>
        <end position="1361"/>
    </location>
</feature>
<feature type="compositionally biased region" description="Acidic residues" evidence="1">
    <location>
        <begin position="1470"/>
        <end position="1479"/>
    </location>
</feature>
<feature type="compositionally biased region" description="Polar residues" evidence="1">
    <location>
        <begin position="375"/>
        <end position="429"/>
    </location>
</feature>
<feature type="transmembrane region" description="Helical" evidence="2">
    <location>
        <begin position="1285"/>
        <end position="1306"/>
    </location>
</feature>
<proteinExistence type="predicted"/>
<feature type="region of interest" description="Disordered" evidence="1">
    <location>
        <begin position="375"/>
        <end position="553"/>
    </location>
</feature>
<feature type="transmembrane region" description="Helical" evidence="2">
    <location>
        <begin position="1255"/>
        <end position="1273"/>
    </location>
</feature>
<feature type="compositionally biased region" description="Polar residues" evidence="1">
    <location>
        <begin position="338"/>
        <end position="363"/>
    </location>
</feature>
<keyword evidence="2" id="KW-0472">Membrane</keyword>
<feature type="compositionally biased region" description="Polar residues" evidence="1">
    <location>
        <begin position="312"/>
        <end position="331"/>
    </location>
</feature>
<gene>
    <name evidence="4" type="ORF">BSAL_76460</name>
</gene>
<feature type="compositionally biased region" description="Polar residues" evidence="1">
    <location>
        <begin position="488"/>
        <end position="504"/>
    </location>
</feature>
<accession>A0A0S4J2X7</accession>
<feature type="compositionally biased region" description="Polar residues" evidence="1">
    <location>
        <begin position="542"/>
        <end position="553"/>
    </location>
</feature>
<dbReference type="InterPro" id="IPR039191">
    <property type="entry name" value="Nopp140-like"/>
</dbReference>
<name>A0A0S4J2X7_BODSA</name>
<feature type="transmembrane region" description="Helical" evidence="2">
    <location>
        <begin position="1011"/>
        <end position="1029"/>
    </location>
</feature>
<feature type="compositionally biased region" description="Low complexity" evidence="1">
    <location>
        <begin position="505"/>
        <end position="541"/>
    </location>
</feature>
<protein>
    <submittedName>
        <fullName evidence="4">Membrane-associated protein, putative</fullName>
    </submittedName>
</protein>
<keyword evidence="5" id="KW-1185">Reference proteome</keyword>
<feature type="region of interest" description="Disordered" evidence="1">
    <location>
        <begin position="1388"/>
        <end position="1479"/>
    </location>
</feature>
<evidence type="ECO:0000256" key="2">
    <source>
        <dbReference type="SAM" id="Phobius"/>
    </source>
</evidence>
<evidence type="ECO:0000256" key="1">
    <source>
        <dbReference type="SAM" id="MobiDB-lite"/>
    </source>
</evidence>
<feature type="region of interest" description="Disordered" evidence="1">
    <location>
        <begin position="1094"/>
        <end position="1179"/>
    </location>
</feature>
<evidence type="ECO:0000313" key="5">
    <source>
        <dbReference type="Proteomes" id="UP000051952"/>
    </source>
</evidence>
<organism evidence="4 5">
    <name type="scientific">Bodo saltans</name>
    <name type="common">Flagellated protozoan</name>
    <dbReference type="NCBI Taxonomy" id="75058"/>
    <lineage>
        <taxon>Eukaryota</taxon>
        <taxon>Discoba</taxon>
        <taxon>Euglenozoa</taxon>
        <taxon>Kinetoplastea</taxon>
        <taxon>Metakinetoplastina</taxon>
        <taxon>Eubodonida</taxon>
        <taxon>Bodonidae</taxon>
        <taxon>Bodo</taxon>
    </lineage>
</organism>
<dbReference type="PANTHER" id="PTHR23216:SF1">
    <property type="entry name" value="NUCLEOLAR AND COILED-BODY PHOSPHOPROTEIN 1"/>
    <property type="match status" value="1"/>
</dbReference>
<dbReference type="VEuPathDB" id="TriTrypDB:BSAL_76460"/>